<keyword evidence="1 4" id="KW-0378">Hydrolase</keyword>
<evidence type="ECO:0000256" key="1">
    <source>
        <dbReference type="HAMAP-Rule" id="MF_00991"/>
    </source>
</evidence>
<evidence type="ECO:0000256" key="2">
    <source>
        <dbReference type="NCBIfam" id="TIGR03664"/>
    </source>
</evidence>
<dbReference type="Gene3D" id="3.40.50.1580">
    <property type="entry name" value="Nucleoside phosphorylase domain"/>
    <property type="match status" value="1"/>
</dbReference>
<dbReference type="EC" id="3.2.2.26" evidence="1 2"/>
<dbReference type="EMBL" id="JAGSXH010000012">
    <property type="protein sequence ID" value="MBS2962534.1"/>
    <property type="molecule type" value="Genomic_DNA"/>
</dbReference>
<evidence type="ECO:0000259" key="3">
    <source>
        <dbReference type="Pfam" id="PF01048"/>
    </source>
</evidence>
<keyword evidence="5" id="KW-1185">Reference proteome</keyword>
<evidence type="ECO:0000313" key="5">
    <source>
        <dbReference type="Proteomes" id="UP000677913"/>
    </source>
</evidence>
<feature type="domain" description="Nucleoside phosphorylase" evidence="3">
    <location>
        <begin position="27"/>
        <end position="202"/>
    </location>
</feature>
<keyword evidence="4" id="KW-0326">Glycosidase</keyword>
<comment type="function">
    <text evidence="1">Catalyzes the hydrolysis of futalosine (FL) to dehypoxanthine futalosine (DHFL) and hypoxanthine, a step in the biosynthesis of menaquinone (MK, vitamin K2).</text>
</comment>
<dbReference type="Pfam" id="PF01048">
    <property type="entry name" value="PNP_UDP_1"/>
    <property type="match status" value="1"/>
</dbReference>
<dbReference type="GO" id="GO:0019284">
    <property type="term" value="P:L-methionine salvage from S-adenosylmethionine"/>
    <property type="evidence" value="ECO:0007669"/>
    <property type="project" value="TreeGrafter"/>
</dbReference>
<gene>
    <name evidence="1" type="primary">mqnB</name>
    <name evidence="4" type="ORF">KGA66_05715</name>
</gene>
<dbReference type="UniPathway" id="UPA00079"/>
<dbReference type="PANTHER" id="PTHR46832:SF2">
    <property type="entry name" value="FUTALOSINE HYDROLASE"/>
    <property type="match status" value="1"/>
</dbReference>
<dbReference type="NCBIfam" id="TIGR03664">
    <property type="entry name" value="fut_nucase"/>
    <property type="match status" value="1"/>
</dbReference>
<proteinExistence type="inferred from homology"/>
<dbReference type="GO" id="GO:0008782">
    <property type="term" value="F:adenosylhomocysteine nucleosidase activity"/>
    <property type="evidence" value="ECO:0007669"/>
    <property type="project" value="TreeGrafter"/>
</dbReference>
<sequence>MVVTAVEAERAAFERGLAGSARDLRAAVTLLAGGVGAAMAAAATAATLAREPYDVVVSAGIGGVFPERGGLADLLVAERIIAADLGADGPEGFRSVTELGFGVTVVEALAPHPLTPVNGCEVVRGDLLTVNTGTGTADRAAWLRARHPAAVGEAMEGYGVAVAAARFGLPVAEIRAASNLVGPRDRAAWRIGEALDTLARAAVPIMEGLLG</sequence>
<comment type="pathway">
    <text evidence="1">Quinol/quinone metabolism; menaquinone biosynthesis.</text>
</comment>
<dbReference type="InterPro" id="IPR019963">
    <property type="entry name" value="FL_hydrolase_MqnB"/>
</dbReference>
<dbReference type="NCBIfam" id="NF006087">
    <property type="entry name" value="PRK08236.1"/>
    <property type="match status" value="1"/>
</dbReference>
<dbReference type="SUPFAM" id="SSF53167">
    <property type="entry name" value="Purine and uridine phosphorylases"/>
    <property type="match status" value="1"/>
</dbReference>
<reference evidence="4" key="1">
    <citation type="submission" date="2021-04" db="EMBL/GenBank/DDBJ databases">
        <title>Genome based classification of Actinospica acidithermotolerans sp. nov., an actinobacterium isolated from an Indonesian hot spring.</title>
        <authorList>
            <person name="Kusuma A.B."/>
            <person name="Putra K.E."/>
            <person name="Nafisah S."/>
            <person name="Loh J."/>
            <person name="Nouioui I."/>
            <person name="Goodfellow M."/>
        </authorList>
    </citation>
    <scope>NUCLEOTIDE SEQUENCE</scope>
    <source>
        <strain evidence="4">DSM 45618</strain>
    </source>
</reference>
<comment type="catalytic activity">
    <reaction evidence="1">
        <text>futalosine + H2O = dehypoxanthine futalosine + hypoxanthine</text>
        <dbReference type="Rhea" id="RHEA:25904"/>
        <dbReference type="ChEBI" id="CHEBI:15377"/>
        <dbReference type="ChEBI" id="CHEBI:17368"/>
        <dbReference type="ChEBI" id="CHEBI:58863"/>
        <dbReference type="ChEBI" id="CHEBI:58864"/>
        <dbReference type="EC" id="3.2.2.26"/>
    </reaction>
</comment>
<keyword evidence="1" id="KW-0474">Menaquinone biosynthesis</keyword>
<dbReference type="InterPro" id="IPR000845">
    <property type="entry name" value="Nucleoside_phosphorylase_d"/>
</dbReference>
<protein>
    <recommendedName>
        <fullName evidence="1 2">Futalosine hydrolase</fullName>
        <shortName evidence="1">FL hydrolase</shortName>
        <ecNumber evidence="1 2">3.2.2.26</ecNumber>
    </recommendedName>
    <alternativeName>
        <fullName evidence="1">Futalosine nucleosidase</fullName>
    </alternativeName>
    <alternativeName>
        <fullName evidence="1">Menaquinone biosynthetic enzyme MqnB</fullName>
    </alternativeName>
</protein>
<dbReference type="GO" id="GO:0009116">
    <property type="term" value="P:nucleoside metabolic process"/>
    <property type="evidence" value="ECO:0007669"/>
    <property type="project" value="InterPro"/>
</dbReference>
<dbReference type="AlphaFoldDB" id="A0A8J7WMH4"/>
<dbReference type="Proteomes" id="UP000677913">
    <property type="component" value="Unassembled WGS sequence"/>
</dbReference>
<organism evidence="4 5">
    <name type="scientific">Actinocrinis puniceicyclus</name>
    <dbReference type="NCBI Taxonomy" id="977794"/>
    <lineage>
        <taxon>Bacteria</taxon>
        <taxon>Bacillati</taxon>
        <taxon>Actinomycetota</taxon>
        <taxon>Actinomycetes</taxon>
        <taxon>Catenulisporales</taxon>
        <taxon>Actinospicaceae</taxon>
        <taxon>Actinocrinis</taxon>
    </lineage>
</organism>
<dbReference type="PANTHER" id="PTHR46832">
    <property type="entry name" value="5'-METHYLTHIOADENOSINE/S-ADENOSYLHOMOCYSTEINE NUCLEOSIDASE"/>
    <property type="match status" value="1"/>
</dbReference>
<dbReference type="GO" id="GO:0005829">
    <property type="term" value="C:cytosol"/>
    <property type="evidence" value="ECO:0007669"/>
    <property type="project" value="TreeGrafter"/>
</dbReference>
<dbReference type="CDD" id="cd17766">
    <property type="entry name" value="futalosine_nucleosidase_MqnB"/>
    <property type="match status" value="1"/>
</dbReference>
<comment type="similarity">
    <text evidence="1">Belongs to the PNP/UDP phosphorylase family. Futalosine hydrolase subfamily.</text>
</comment>
<comment type="caution">
    <text evidence="4">The sequence shown here is derived from an EMBL/GenBank/DDBJ whole genome shotgun (WGS) entry which is preliminary data.</text>
</comment>
<evidence type="ECO:0000313" key="4">
    <source>
        <dbReference type="EMBL" id="MBS2962534.1"/>
    </source>
</evidence>
<name>A0A8J7WMH4_9ACTN</name>
<dbReference type="GO" id="GO:0008930">
    <property type="term" value="F:methylthioadenosine nucleosidase activity"/>
    <property type="evidence" value="ECO:0007669"/>
    <property type="project" value="TreeGrafter"/>
</dbReference>
<dbReference type="InterPro" id="IPR035994">
    <property type="entry name" value="Nucleoside_phosphorylase_sf"/>
</dbReference>
<dbReference type="HAMAP" id="MF_00991">
    <property type="entry name" value="MqnB"/>
    <property type="match status" value="1"/>
</dbReference>
<dbReference type="GO" id="GO:0009234">
    <property type="term" value="P:menaquinone biosynthetic process"/>
    <property type="evidence" value="ECO:0007669"/>
    <property type="project" value="UniProtKB-UniRule"/>
</dbReference>
<accession>A0A8J7WMH4</accession>